<reference evidence="2" key="2">
    <citation type="submission" date="2015-01" db="EMBL/GenBank/DDBJ databases">
        <title>Evolutionary Origins and Diversification of the Mycorrhizal Mutualists.</title>
        <authorList>
            <consortium name="DOE Joint Genome Institute"/>
            <consortium name="Mycorrhizal Genomics Consortium"/>
            <person name="Kohler A."/>
            <person name="Kuo A."/>
            <person name="Nagy L.G."/>
            <person name="Floudas D."/>
            <person name="Copeland A."/>
            <person name="Barry K.W."/>
            <person name="Cichocki N."/>
            <person name="Veneault-Fourrey C."/>
            <person name="LaButti K."/>
            <person name="Lindquist E.A."/>
            <person name="Lipzen A."/>
            <person name="Lundell T."/>
            <person name="Morin E."/>
            <person name="Murat C."/>
            <person name="Riley R."/>
            <person name="Ohm R."/>
            <person name="Sun H."/>
            <person name="Tunlid A."/>
            <person name="Henrissat B."/>
            <person name="Grigoriev I.V."/>
            <person name="Hibbett D.S."/>
            <person name="Martin F."/>
        </authorList>
    </citation>
    <scope>NUCLEOTIDE SEQUENCE [LARGE SCALE GENOMIC DNA]</scope>
    <source>
        <strain evidence="2">Foug A</strain>
    </source>
</reference>
<protein>
    <submittedName>
        <fullName evidence="1">Uncharacterized protein</fullName>
    </submittedName>
</protein>
<evidence type="ECO:0000313" key="2">
    <source>
        <dbReference type="Proteomes" id="UP000053989"/>
    </source>
</evidence>
<sequence>MSLSPCPSSFFWSLHPVSSASEGRATQVLFVTGTIDGYVGSSPSGHLVIYKSNILIACTTYKEYIYSSIVHRHFVVIVPPTGHLRHIVIATTGRCVSAPSSCFRAAGHALSPLS</sequence>
<keyword evidence="2" id="KW-1185">Reference proteome</keyword>
<dbReference type="Proteomes" id="UP000053989">
    <property type="component" value="Unassembled WGS sequence"/>
</dbReference>
<accession>A0A0C3DZZ0</accession>
<dbReference type="EMBL" id="KN822047">
    <property type="protein sequence ID" value="KIM61814.1"/>
    <property type="molecule type" value="Genomic_DNA"/>
</dbReference>
<name>A0A0C3DZZ0_9AGAM</name>
<organism evidence="1 2">
    <name type="scientific">Scleroderma citrinum Foug A</name>
    <dbReference type="NCBI Taxonomy" id="1036808"/>
    <lineage>
        <taxon>Eukaryota</taxon>
        <taxon>Fungi</taxon>
        <taxon>Dikarya</taxon>
        <taxon>Basidiomycota</taxon>
        <taxon>Agaricomycotina</taxon>
        <taxon>Agaricomycetes</taxon>
        <taxon>Agaricomycetidae</taxon>
        <taxon>Boletales</taxon>
        <taxon>Sclerodermatineae</taxon>
        <taxon>Sclerodermataceae</taxon>
        <taxon>Scleroderma</taxon>
    </lineage>
</organism>
<dbReference type="AlphaFoldDB" id="A0A0C3DZZ0"/>
<gene>
    <name evidence="1" type="ORF">SCLCIDRAFT_856466</name>
</gene>
<reference evidence="1 2" key="1">
    <citation type="submission" date="2014-04" db="EMBL/GenBank/DDBJ databases">
        <authorList>
            <consortium name="DOE Joint Genome Institute"/>
            <person name="Kuo A."/>
            <person name="Kohler A."/>
            <person name="Nagy L.G."/>
            <person name="Floudas D."/>
            <person name="Copeland A."/>
            <person name="Barry K.W."/>
            <person name="Cichocki N."/>
            <person name="Veneault-Fourrey C."/>
            <person name="LaButti K."/>
            <person name="Lindquist E.A."/>
            <person name="Lipzen A."/>
            <person name="Lundell T."/>
            <person name="Morin E."/>
            <person name="Murat C."/>
            <person name="Sun H."/>
            <person name="Tunlid A."/>
            <person name="Henrissat B."/>
            <person name="Grigoriev I.V."/>
            <person name="Hibbett D.S."/>
            <person name="Martin F."/>
            <person name="Nordberg H.P."/>
            <person name="Cantor M.N."/>
            <person name="Hua S.X."/>
        </authorList>
    </citation>
    <scope>NUCLEOTIDE SEQUENCE [LARGE SCALE GENOMIC DNA]</scope>
    <source>
        <strain evidence="1 2">Foug A</strain>
    </source>
</reference>
<dbReference type="HOGENOM" id="CLU_2122538_0_0_1"/>
<dbReference type="InParanoid" id="A0A0C3DZZ0"/>
<proteinExistence type="predicted"/>
<evidence type="ECO:0000313" key="1">
    <source>
        <dbReference type="EMBL" id="KIM61814.1"/>
    </source>
</evidence>